<dbReference type="CDD" id="cd17989">
    <property type="entry name" value="DEXHc_HrpA"/>
    <property type="match status" value="1"/>
</dbReference>
<proteinExistence type="predicted"/>
<keyword evidence="1" id="KW-0547">Nucleotide-binding</keyword>
<dbReference type="GO" id="GO:0003723">
    <property type="term" value="F:RNA binding"/>
    <property type="evidence" value="ECO:0007669"/>
    <property type="project" value="TreeGrafter"/>
</dbReference>
<dbReference type="InterPro" id="IPR024590">
    <property type="entry name" value="HrpA_C"/>
</dbReference>
<dbReference type="InterPro" id="IPR011545">
    <property type="entry name" value="DEAD/DEAH_box_helicase_dom"/>
</dbReference>
<dbReference type="InterPro" id="IPR027417">
    <property type="entry name" value="P-loop_NTPase"/>
</dbReference>
<keyword evidence="3 7" id="KW-0347">Helicase</keyword>
<keyword evidence="8" id="KW-1185">Reference proteome</keyword>
<evidence type="ECO:0000256" key="1">
    <source>
        <dbReference type="ARBA" id="ARBA00022741"/>
    </source>
</evidence>
<name>A0A2N9X852_9NEIS</name>
<dbReference type="Proteomes" id="UP000230202">
    <property type="component" value="Unassembled WGS sequence"/>
</dbReference>
<evidence type="ECO:0000256" key="2">
    <source>
        <dbReference type="ARBA" id="ARBA00022801"/>
    </source>
</evidence>
<reference evidence="7" key="1">
    <citation type="journal article" date="2017" name="MBio">
        <title>Type VI secretion-mediated competition in the bee gut microbiome.</title>
        <authorList>
            <person name="Steele M.I."/>
            <person name="Kwong W.K."/>
            <person name="Powell J.E."/>
            <person name="Whiteley M."/>
            <person name="Moran N.A."/>
        </authorList>
    </citation>
    <scope>NUCLEOTIDE SEQUENCE [LARGE SCALE GENOMIC DNA]</scope>
    <source>
        <strain evidence="7">WkB273</strain>
    </source>
</reference>
<evidence type="ECO:0000313" key="7">
    <source>
        <dbReference type="EMBL" id="PIT40540.1"/>
    </source>
</evidence>
<feature type="domain" description="Helicase C-terminal" evidence="6">
    <location>
        <begin position="261"/>
        <end position="434"/>
    </location>
</feature>
<dbReference type="PANTHER" id="PTHR18934:SF99">
    <property type="entry name" value="ATP-DEPENDENT RNA HELICASE DHX37-RELATED"/>
    <property type="match status" value="1"/>
</dbReference>
<dbReference type="InterPro" id="IPR010222">
    <property type="entry name" value="RNA_helicase_HrpA"/>
</dbReference>
<evidence type="ECO:0000259" key="6">
    <source>
        <dbReference type="PROSITE" id="PS51194"/>
    </source>
</evidence>
<dbReference type="InterPro" id="IPR014001">
    <property type="entry name" value="Helicase_ATP-bd"/>
</dbReference>
<dbReference type="SUPFAM" id="SSF52540">
    <property type="entry name" value="P-loop containing nucleoside triphosphate hydrolases"/>
    <property type="match status" value="1"/>
</dbReference>
<dbReference type="Gene3D" id="3.40.50.300">
    <property type="entry name" value="P-loop containing nucleotide triphosphate hydrolases"/>
    <property type="match status" value="2"/>
</dbReference>
<dbReference type="InterPro" id="IPR007502">
    <property type="entry name" value="Helicase-assoc_dom"/>
</dbReference>
<dbReference type="FunFam" id="3.40.50.300:FF:000575">
    <property type="entry name" value="ATP-dependent helicase hrpA"/>
    <property type="match status" value="1"/>
</dbReference>
<dbReference type="SMART" id="SM00847">
    <property type="entry name" value="HA2"/>
    <property type="match status" value="1"/>
</dbReference>
<dbReference type="EMBL" id="MEIL01000019">
    <property type="protein sequence ID" value="PIT40540.1"/>
    <property type="molecule type" value="Genomic_DNA"/>
</dbReference>
<dbReference type="GO" id="GO:0016787">
    <property type="term" value="F:hydrolase activity"/>
    <property type="evidence" value="ECO:0007669"/>
    <property type="project" value="UniProtKB-KW"/>
</dbReference>
<dbReference type="InterPro" id="IPR048333">
    <property type="entry name" value="HA2_WH"/>
</dbReference>
<evidence type="ECO:0000313" key="8">
    <source>
        <dbReference type="Proteomes" id="UP000230202"/>
    </source>
</evidence>
<dbReference type="RefSeq" id="WP_100151675.1">
    <property type="nucleotide sequence ID" value="NZ_MEIL01000019.1"/>
</dbReference>
<evidence type="ECO:0000256" key="3">
    <source>
        <dbReference type="ARBA" id="ARBA00022806"/>
    </source>
</evidence>
<dbReference type="Pfam" id="PF11898">
    <property type="entry name" value="DUF3418"/>
    <property type="match status" value="1"/>
</dbReference>
<dbReference type="GO" id="GO:0005524">
    <property type="term" value="F:ATP binding"/>
    <property type="evidence" value="ECO:0007669"/>
    <property type="project" value="UniProtKB-KW"/>
</dbReference>
<evidence type="ECO:0000256" key="4">
    <source>
        <dbReference type="ARBA" id="ARBA00022840"/>
    </source>
</evidence>
<keyword evidence="4" id="KW-0067">ATP-binding</keyword>
<dbReference type="Pfam" id="PF07717">
    <property type="entry name" value="OB_NTP_bind"/>
    <property type="match status" value="1"/>
</dbReference>
<dbReference type="SMART" id="SM00487">
    <property type="entry name" value="DEXDc"/>
    <property type="match status" value="1"/>
</dbReference>
<keyword evidence="2" id="KW-0378">Hydrolase</keyword>
<sequence>MSVYELNQILSKDRHFLQRASKNPARFGGEEKVNQRYQRSHQMYLQRQAHLPVPEYDNTLPVHEKRVEIKQAISQHQVVIVCGETGSGKTTQLPKICLELGRGVAGLIGHTQPRRLAARSVAERIAEELHSQIGHSVGYKVRFNDKTAPESYIKLMTDGILLAESQTDRFLSAYDTIIIDEAHERSLNIDFLLGYLKQLLPRRPDLKVIITSATIDAERFSQHFTIHGKPAPVIEVSGRTYPVEIRYRPLHSTDADDAEMEINDAIVDAADELAREDQGDILIFLPGEREIREAAHALQQSPLRRNDEILPLFARLSAAEQHKIFHPSGRQRRIVLATNVAETSLTVPGIRYVIDTGLARIKRYSARAKVEQLHIEPISQAAARQRAGRCGRVAAGICIRLYSEEDYNQRPAFTDPEIIRSNLAAVILRMISLKLGNVNDFPFLQAPDQRYINDGYQVLLELGAVDEHYRLSKLGEQMARLPIDPRISRMLLAAKRLQCVAEMLVIVAALSIQDPRERPLEARDAAAKAHERFTDKQSDFLAYLNIWDSYQRERDKGLSNRQMVQWCHQYFLSHLRMREWRELHHQLAQIAIDMGLTDKATAYRQIPEQNSTQPAHNQTGDQDLAAKLRQQQIARRQQRQIRQKAKEASYEQIHRALLTGLIANVGLKSPEGHDYTGARGIHFHLFPASALFKSKPKWVIAAELTETTRLYARDVAKIEPEWIETEVPHLLRHHYFEPHWEQKRGEVVASERITLYGLTVLPRRPISYGRINPAEAREIFIRGALVAQECDLKADFFRHNRQLIEEVTELEHKSRRQDVLVDAEALFSFYDQRLPATVEQQGRKLPLADIRTFEHWRKQAEVENPHLLYLGRDDLMQHAASNITESQFPEYLNTKDGRCALSYRFEPHHPFDGVTVAVPLPLLNRISAARLEWLVPGMIREKLQLLIKALPKQIRRICVPVPDFITAFLYSEPDTNAPLLPQLAHAIARHAGDMRLLNQIDIEHWRSQQLPAHCYFNIQVIDDSGTELASGRDLNALQQQLGQAAAVTFRDNSNEFERDNITSWDIGKLPESIRFARAQQQLTGYLGLQQQKDGSISLRLFDTAAAAQQAHHNGVLALMSLQLKEQVKDLNKGLPDFTQIAMLLKHLGADTLRADLTHAVLDRALIGEDELPRDEKAFKEQLKRARSRLPAVKEALNQYALQTALAYGEVSSHLGRHPLSSLLRQHLDSLIYPGFASATPWKQWPRLPIYLQAMLRRMDKYGSNPARDSAREADIQALTDIWQEKIRQYQQQNQPIPLAIADFRWMLEELRVSLFAQELKTPYPVSAKRLSKEWEKLTAL</sequence>
<dbReference type="InterPro" id="IPR003593">
    <property type="entry name" value="AAA+_ATPase"/>
</dbReference>
<dbReference type="FunFam" id="1.20.120.1080:FF:000005">
    <property type="entry name" value="ATP-dependent helicase HrpA"/>
    <property type="match status" value="1"/>
</dbReference>
<dbReference type="Gene3D" id="1.20.120.1080">
    <property type="match status" value="1"/>
</dbReference>
<evidence type="ECO:0000259" key="5">
    <source>
        <dbReference type="PROSITE" id="PS51192"/>
    </source>
</evidence>
<accession>A0A2N9X852</accession>
<gene>
    <name evidence="7" type="ORF">BHC54_02535</name>
</gene>
<dbReference type="SMART" id="SM00490">
    <property type="entry name" value="HELICc"/>
    <property type="match status" value="1"/>
</dbReference>
<dbReference type="InterPro" id="IPR011709">
    <property type="entry name" value="DEAD-box_helicase_OB_fold"/>
</dbReference>
<dbReference type="SMART" id="SM00382">
    <property type="entry name" value="AAA"/>
    <property type="match status" value="1"/>
</dbReference>
<feature type="domain" description="Helicase ATP-binding" evidence="5">
    <location>
        <begin position="70"/>
        <end position="233"/>
    </location>
</feature>
<dbReference type="PANTHER" id="PTHR18934">
    <property type="entry name" value="ATP-DEPENDENT RNA HELICASE"/>
    <property type="match status" value="1"/>
</dbReference>
<dbReference type="InterPro" id="IPR001650">
    <property type="entry name" value="Helicase_C-like"/>
</dbReference>
<dbReference type="NCBIfam" id="TIGR01967">
    <property type="entry name" value="DEAH_box_HrpA"/>
    <property type="match status" value="1"/>
</dbReference>
<dbReference type="PROSITE" id="PS51194">
    <property type="entry name" value="HELICASE_CTER"/>
    <property type="match status" value="1"/>
</dbReference>
<dbReference type="Pfam" id="PF00270">
    <property type="entry name" value="DEAD"/>
    <property type="match status" value="1"/>
</dbReference>
<dbReference type="Pfam" id="PF21010">
    <property type="entry name" value="HA2_C"/>
    <property type="match status" value="1"/>
</dbReference>
<dbReference type="Pfam" id="PF04408">
    <property type="entry name" value="WHD_HA2"/>
    <property type="match status" value="1"/>
</dbReference>
<organism evidence="7 8">
    <name type="scientific">Snodgrassella alvi</name>
    <dbReference type="NCBI Taxonomy" id="1196083"/>
    <lineage>
        <taxon>Bacteria</taxon>
        <taxon>Pseudomonadati</taxon>
        <taxon>Pseudomonadota</taxon>
        <taxon>Betaproteobacteria</taxon>
        <taxon>Neisseriales</taxon>
        <taxon>Neisseriaceae</taxon>
        <taxon>Snodgrassella</taxon>
    </lineage>
</organism>
<dbReference type="Pfam" id="PF00271">
    <property type="entry name" value="Helicase_C"/>
    <property type="match status" value="1"/>
</dbReference>
<protein>
    <submittedName>
        <fullName evidence="7">ATP-dependent RNA helicase HrpA</fullName>
    </submittedName>
</protein>
<comment type="caution">
    <text evidence="7">The sequence shown here is derived from an EMBL/GenBank/DDBJ whole genome shotgun (WGS) entry which is preliminary data.</text>
</comment>
<dbReference type="GO" id="GO:0003724">
    <property type="term" value="F:RNA helicase activity"/>
    <property type="evidence" value="ECO:0007669"/>
    <property type="project" value="InterPro"/>
</dbReference>
<dbReference type="PROSITE" id="PS51192">
    <property type="entry name" value="HELICASE_ATP_BIND_1"/>
    <property type="match status" value="1"/>
</dbReference>
<dbReference type="CDD" id="cd18791">
    <property type="entry name" value="SF2_C_RHA"/>
    <property type="match status" value="1"/>
</dbReference>